<evidence type="ECO:0000256" key="5">
    <source>
        <dbReference type="ARBA" id="ARBA00022989"/>
    </source>
</evidence>
<name>A0A1Y2GCC7_9FUNG</name>
<dbReference type="Gene3D" id="1.20.1510.10">
    <property type="entry name" value="Cation efflux protein transmembrane domain"/>
    <property type="match status" value="1"/>
</dbReference>
<keyword evidence="3" id="KW-0813">Transport</keyword>
<evidence type="ECO:0000259" key="10">
    <source>
        <dbReference type="Pfam" id="PF01545"/>
    </source>
</evidence>
<dbReference type="RefSeq" id="XP_021876325.1">
    <property type="nucleotide sequence ID" value="XM_022025837.1"/>
</dbReference>
<dbReference type="EMBL" id="MCFF01000060">
    <property type="protein sequence ID" value="ORZ04048.1"/>
    <property type="molecule type" value="Genomic_DNA"/>
</dbReference>
<dbReference type="GO" id="GO:0005385">
    <property type="term" value="F:zinc ion transmembrane transporter activity"/>
    <property type="evidence" value="ECO:0007669"/>
    <property type="project" value="InterPro"/>
</dbReference>
<feature type="transmembrane region" description="Helical" evidence="9">
    <location>
        <begin position="348"/>
        <end position="371"/>
    </location>
</feature>
<keyword evidence="4 9" id="KW-0812">Transmembrane</keyword>
<dbReference type="PANTHER" id="PTHR45755:SF4">
    <property type="entry name" value="ZINC TRANSPORTER 7"/>
    <property type="match status" value="1"/>
</dbReference>
<comment type="similarity">
    <text evidence="2">Belongs to the cation diffusion facilitator (CDF) transporter (TC 2.A.4) family. SLC30A subfamily.</text>
</comment>
<dbReference type="NCBIfam" id="TIGR01297">
    <property type="entry name" value="CDF"/>
    <property type="match status" value="1"/>
</dbReference>
<dbReference type="STRING" id="64571.A0A1Y2GCC7"/>
<evidence type="ECO:0000256" key="4">
    <source>
        <dbReference type="ARBA" id="ARBA00022692"/>
    </source>
</evidence>
<feature type="compositionally biased region" description="Basic and acidic residues" evidence="8">
    <location>
        <begin position="158"/>
        <end position="180"/>
    </location>
</feature>
<dbReference type="AlphaFoldDB" id="A0A1Y2GCC7"/>
<protein>
    <submittedName>
        <fullName evidence="11">Cation efflux family-domain-containing protein</fullName>
    </submittedName>
</protein>
<dbReference type="InterPro" id="IPR058533">
    <property type="entry name" value="Cation_efflux_TM"/>
</dbReference>
<dbReference type="GeneID" id="33567680"/>
<keyword evidence="6" id="KW-0406">Ion transport</keyword>
<gene>
    <name evidence="11" type="ORF">BCR41DRAFT_363092</name>
</gene>
<comment type="caution">
    <text evidence="11">The sequence shown here is derived from an EMBL/GenBank/DDBJ whole genome shotgun (WGS) entry which is preliminary data.</text>
</comment>
<evidence type="ECO:0000313" key="12">
    <source>
        <dbReference type="Proteomes" id="UP000193648"/>
    </source>
</evidence>
<feature type="domain" description="Cation efflux protein transmembrane" evidence="10">
    <location>
        <begin position="243"/>
        <end position="459"/>
    </location>
</feature>
<feature type="transmembrane region" description="Helical" evidence="9">
    <location>
        <begin position="435"/>
        <end position="460"/>
    </location>
</feature>
<dbReference type="OrthoDB" id="5382797at2759"/>
<accession>A0A1Y2GCC7</accession>
<dbReference type="GO" id="GO:0006882">
    <property type="term" value="P:intracellular zinc ion homeostasis"/>
    <property type="evidence" value="ECO:0007669"/>
    <property type="project" value="InterPro"/>
</dbReference>
<evidence type="ECO:0000256" key="2">
    <source>
        <dbReference type="ARBA" id="ARBA00008873"/>
    </source>
</evidence>
<feature type="transmembrane region" description="Helical" evidence="9">
    <location>
        <begin position="311"/>
        <end position="328"/>
    </location>
</feature>
<dbReference type="InParanoid" id="A0A1Y2GCC7"/>
<evidence type="ECO:0000256" key="7">
    <source>
        <dbReference type="ARBA" id="ARBA00023136"/>
    </source>
</evidence>
<feature type="compositionally biased region" description="Basic and acidic residues" evidence="8">
    <location>
        <begin position="86"/>
        <end position="96"/>
    </location>
</feature>
<feature type="region of interest" description="Disordered" evidence="8">
    <location>
        <begin position="71"/>
        <end position="214"/>
    </location>
</feature>
<evidence type="ECO:0000256" key="8">
    <source>
        <dbReference type="SAM" id="MobiDB-lite"/>
    </source>
</evidence>
<organism evidence="11 12">
    <name type="scientific">Lobosporangium transversale</name>
    <dbReference type="NCBI Taxonomy" id="64571"/>
    <lineage>
        <taxon>Eukaryota</taxon>
        <taxon>Fungi</taxon>
        <taxon>Fungi incertae sedis</taxon>
        <taxon>Mucoromycota</taxon>
        <taxon>Mortierellomycotina</taxon>
        <taxon>Mortierellomycetes</taxon>
        <taxon>Mortierellales</taxon>
        <taxon>Mortierellaceae</taxon>
        <taxon>Lobosporangium</taxon>
    </lineage>
</organism>
<dbReference type="Proteomes" id="UP000193648">
    <property type="component" value="Unassembled WGS sequence"/>
</dbReference>
<keyword evidence="7 9" id="KW-0472">Membrane</keyword>
<keyword evidence="5 9" id="KW-1133">Transmembrane helix</keyword>
<comment type="subcellular location">
    <subcellularLocation>
        <location evidence="1">Membrane</location>
        <topology evidence="1">Multi-pass membrane protein</topology>
    </subcellularLocation>
</comment>
<feature type="transmembrane region" description="Helical" evidence="9">
    <location>
        <begin position="266"/>
        <end position="291"/>
    </location>
</feature>
<dbReference type="InterPro" id="IPR002524">
    <property type="entry name" value="Cation_efflux"/>
</dbReference>
<feature type="transmembrane region" description="Helical" evidence="9">
    <location>
        <begin position="242"/>
        <end position="260"/>
    </location>
</feature>
<evidence type="ECO:0000313" key="11">
    <source>
        <dbReference type="EMBL" id="ORZ04048.1"/>
    </source>
</evidence>
<dbReference type="PANTHER" id="PTHR45755">
    <property type="match status" value="1"/>
</dbReference>
<reference evidence="11 12" key="1">
    <citation type="submission" date="2016-07" db="EMBL/GenBank/DDBJ databases">
        <title>Pervasive Adenine N6-methylation of Active Genes in Fungi.</title>
        <authorList>
            <consortium name="DOE Joint Genome Institute"/>
            <person name="Mondo S.J."/>
            <person name="Dannebaum R.O."/>
            <person name="Kuo R.C."/>
            <person name="Labutti K."/>
            <person name="Haridas S."/>
            <person name="Kuo A."/>
            <person name="Salamov A."/>
            <person name="Ahrendt S.R."/>
            <person name="Lipzen A."/>
            <person name="Sullivan W."/>
            <person name="Andreopoulos W.B."/>
            <person name="Clum A."/>
            <person name="Lindquist E."/>
            <person name="Daum C."/>
            <person name="Ramamoorthy G.K."/>
            <person name="Gryganskyi A."/>
            <person name="Culley D."/>
            <person name="Magnuson J.K."/>
            <person name="James T.Y."/>
            <person name="O'Malley M.A."/>
            <person name="Stajich J.E."/>
            <person name="Spatafora J.W."/>
            <person name="Visel A."/>
            <person name="Grigoriev I.V."/>
        </authorList>
    </citation>
    <scope>NUCLEOTIDE SEQUENCE [LARGE SCALE GENOMIC DNA]</scope>
    <source>
        <strain evidence="11 12">NRRL 3116</strain>
    </source>
</reference>
<feature type="compositionally biased region" description="Basic residues" evidence="8">
    <location>
        <begin position="116"/>
        <end position="126"/>
    </location>
</feature>
<proteinExistence type="inferred from homology"/>
<dbReference type="FunCoup" id="A0A1Y2GCC7">
    <property type="interactions" value="14"/>
</dbReference>
<dbReference type="Pfam" id="PF01545">
    <property type="entry name" value="Cation_efflux"/>
    <property type="match status" value="1"/>
</dbReference>
<dbReference type="SUPFAM" id="SSF161111">
    <property type="entry name" value="Cation efflux protein transmembrane domain-like"/>
    <property type="match status" value="1"/>
</dbReference>
<sequence>MDTNPQLIRRTHSPFVAAAAAAAPSESHHLQSHLTPMAGQGIRPTGMSASSLGFDNSLNSGNSLVQLKKPLSGAGTHSHVHGSHTQHQDGNQDHGHISRIGHAGGAHIGVPTEHPHVHHSHQHHQYHQISSESHQHESHHSHQTPTFHQNHHHHHHHDNQGHEHGHEHGHGHGHGHDHSQNHNHSHSHSHGHGHGHDHAHHHHSHDHGHDHHLHHHYPVSFRSQLPTYGQIFGDLLPKQKTMFTWVLIHLSIAIMTWVSGMGAGSLSIIGLAYMMLFDAFGVLNIFASSVVHMNIKMKKSTVKHPFGVQRFEILFGLFNAIFLMFIGMNMLKESLEHLMLEDDHHNGAIVRVPLFWAMVGLCATLVSSLGYQNHKQFCLLLDSNSLTSTQAAFSRSSASKAALLMNNQFTLTSLACVGGVVLVAMFPHVDALDKLVAIGQSFVMFWLGGPLAKALGMVLLQTTPPKALEGIEEAIRQLSLSNPAILRLERTHVWSNTYGQLIGTLIVNVTKGADEQAILTSIHQSLQAFMDLDAQSEGTGELTVQLVQDH</sequence>
<evidence type="ECO:0000256" key="9">
    <source>
        <dbReference type="SAM" id="Phobius"/>
    </source>
</evidence>
<dbReference type="GO" id="GO:0005794">
    <property type="term" value="C:Golgi apparatus"/>
    <property type="evidence" value="ECO:0007669"/>
    <property type="project" value="TreeGrafter"/>
</dbReference>
<evidence type="ECO:0000256" key="1">
    <source>
        <dbReference type="ARBA" id="ARBA00004141"/>
    </source>
</evidence>
<evidence type="ECO:0000256" key="3">
    <source>
        <dbReference type="ARBA" id="ARBA00022448"/>
    </source>
</evidence>
<feature type="compositionally biased region" description="Basic residues" evidence="8">
    <location>
        <begin position="181"/>
        <end position="214"/>
    </location>
</feature>
<feature type="transmembrane region" description="Helical" evidence="9">
    <location>
        <begin position="409"/>
        <end position="429"/>
    </location>
</feature>
<dbReference type="GO" id="GO:0016020">
    <property type="term" value="C:membrane"/>
    <property type="evidence" value="ECO:0007669"/>
    <property type="project" value="UniProtKB-SubCell"/>
</dbReference>
<dbReference type="InterPro" id="IPR027469">
    <property type="entry name" value="Cation_efflux_TMD_sf"/>
</dbReference>
<dbReference type="InterPro" id="IPR045316">
    <property type="entry name" value="Msc2-like"/>
</dbReference>
<evidence type="ECO:0000256" key="6">
    <source>
        <dbReference type="ARBA" id="ARBA00023065"/>
    </source>
</evidence>
<keyword evidence="12" id="KW-1185">Reference proteome</keyword>